<evidence type="ECO:0000256" key="5">
    <source>
        <dbReference type="ARBA" id="ARBA00022755"/>
    </source>
</evidence>
<comment type="catalytic activity">
    <reaction evidence="9">
        <text>IMP + H2O = 5-formamido-1-(5-phospho-D-ribosyl)imidazole-4-carboxamide</text>
        <dbReference type="Rhea" id="RHEA:18445"/>
        <dbReference type="ChEBI" id="CHEBI:15377"/>
        <dbReference type="ChEBI" id="CHEBI:58053"/>
        <dbReference type="ChEBI" id="CHEBI:58467"/>
        <dbReference type="EC" id="3.5.4.10"/>
    </reaction>
</comment>
<dbReference type="InterPro" id="IPR002695">
    <property type="entry name" value="PurH-like"/>
</dbReference>
<gene>
    <name evidence="11" type="ORF">ASZ90_009559</name>
</gene>
<name>A0A0W8FIH7_9ZZZZ</name>
<reference evidence="11" key="1">
    <citation type="journal article" date="2015" name="Proc. Natl. Acad. Sci. U.S.A.">
        <title>Networks of energetic and metabolic interactions define dynamics in microbial communities.</title>
        <authorList>
            <person name="Embree M."/>
            <person name="Liu J.K."/>
            <person name="Al-Bassam M.M."/>
            <person name="Zengler K."/>
        </authorList>
    </citation>
    <scope>NUCLEOTIDE SEQUENCE</scope>
</reference>
<comment type="catalytic activity">
    <reaction evidence="8">
        <text>(6R)-10-formyltetrahydrofolate + 5-amino-1-(5-phospho-beta-D-ribosyl)imidazole-4-carboxamide = 5-formamido-1-(5-phospho-D-ribosyl)imidazole-4-carboxamide + (6S)-5,6,7,8-tetrahydrofolate</text>
        <dbReference type="Rhea" id="RHEA:22192"/>
        <dbReference type="ChEBI" id="CHEBI:57453"/>
        <dbReference type="ChEBI" id="CHEBI:58467"/>
        <dbReference type="ChEBI" id="CHEBI:58475"/>
        <dbReference type="ChEBI" id="CHEBI:195366"/>
        <dbReference type="EC" id="2.1.2.3"/>
    </reaction>
</comment>
<keyword evidence="6 11" id="KW-0378">Hydrolase</keyword>
<dbReference type="AlphaFoldDB" id="A0A0W8FIH7"/>
<evidence type="ECO:0000256" key="9">
    <source>
        <dbReference type="ARBA" id="ARBA00050687"/>
    </source>
</evidence>
<evidence type="ECO:0000256" key="1">
    <source>
        <dbReference type="ARBA" id="ARBA00004844"/>
    </source>
</evidence>
<keyword evidence="5" id="KW-0658">Purine biosynthesis</keyword>
<dbReference type="EMBL" id="LNQE01001154">
    <property type="protein sequence ID" value="KUG20688.1"/>
    <property type="molecule type" value="Genomic_DNA"/>
</dbReference>
<dbReference type="GO" id="GO:0006189">
    <property type="term" value="P:'de novo' IMP biosynthetic process"/>
    <property type="evidence" value="ECO:0007669"/>
    <property type="project" value="UniProtKB-UniPathway"/>
</dbReference>
<dbReference type="SUPFAM" id="SSF53927">
    <property type="entry name" value="Cytidine deaminase-like"/>
    <property type="match status" value="1"/>
</dbReference>
<comment type="caution">
    <text evidence="11">The sequence shown here is derived from an EMBL/GenBank/DDBJ whole genome shotgun (WGS) entry which is preliminary data.</text>
</comment>
<dbReference type="GO" id="GO:0004643">
    <property type="term" value="F:phosphoribosylaminoimidazolecarboxamide formyltransferase activity"/>
    <property type="evidence" value="ECO:0007669"/>
    <property type="project" value="UniProtKB-EC"/>
</dbReference>
<dbReference type="HAMAP" id="MF_00139">
    <property type="entry name" value="PurH"/>
    <property type="match status" value="1"/>
</dbReference>
<dbReference type="PIRSF" id="PIRSF000414">
    <property type="entry name" value="AICARFT_IMPCHas"/>
    <property type="match status" value="1"/>
</dbReference>
<comment type="similarity">
    <text evidence="3">Belongs to the PurH family.</text>
</comment>
<dbReference type="CDD" id="cd01421">
    <property type="entry name" value="IMPCH"/>
    <property type="match status" value="1"/>
</dbReference>
<comment type="pathway">
    <text evidence="1">Purine metabolism; IMP biosynthesis via de novo pathway; IMP from 5-formamido-1-(5-phospho-D-ribosyl)imidazole-4-carboxamide: step 1/1.</text>
</comment>
<dbReference type="Pfam" id="PF01808">
    <property type="entry name" value="AICARFT_IMPCHas"/>
    <property type="match status" value="1"/>
</dbReference>
<dbReference type="GO" id="GO:0003937">
    <property type="term" value="F:IMP cyclohydrolase activity"/>
    <property type="evidence" value="ECO:0007669"/>
    <property type="project" value="UniProtKB-EC"/>
</dbReference>
<dbReference type="PROSITE" id="PS51855">
    <property type="entry name" value="MGS"/>
    <property type="match status" value="1"/>
</dbReference>
<dbReference type="EC" id="2.1.2.3" evidence="11"/>
<dbReference type="FunFam" id="3.40.140.20:FF:000001">
    <property type="entry name" value="Bifunctional purine biosynthesis protein PurH"/>
    <property type="match status" value="1"/>
</dbReference>
<dbReference type="InterPro" id="IPR011607">
    <property type="entry name" value="MGS-like_dom"/>
</dbReference>
<organism evidence="11">
    <name type="scientific">hydrocarbon metagenome</name>
    <dbReference type="NCBI Taxonomy" id="938273"/>
    <lineage>
        <taxon>unclassified sequences</taxon>
        <taxon>metagenomes</taxon>
        <taxon>ecological metagenomes</taxon>
    </lineage>
</organism>
<dbReference type="InterPro" id="IPR016193">
    <property type="entry name" value="Cytidine_deaminase-like"/>
</dbReference>
<evidence type="ECO:0000256" key="2">
    <source>
        <dbReference type="ARBA" id="ARBA00004954"/>
    </source>
</evidence>
<dbReference type="SUPFAM" id="SSF52335">
    <property type="entry name" value="Methylglyoxal synthase-like"/>
    <property type="match status" value="1"/>
</dbReference>
<evidence type="ECO:0000256" key="8">
    <source>
        <dbReference type="ARBA" id="ARBA00050488"/>
    </source>
</evidence>
<dbReference type="Pfam" id="PF02142">
    <property type="entry name" value="MGS"/>
    <property type="match status" value="1"/>
</dbReference>
<dbReference type="FunFam" id="3.40.50.1380:FF:000001">
    <property type="entry name" value="Bifunctional purine biosynthesis protein PurH"/>
    <property type="match status" value="1"/>
</dbReference>
<evidence type="ECO:0000313" key="11">
    <source>
        <dbReference type="EMBL" id="KUG20688.1"/>
    </source>
</evidence>
<comment type="pathway">
    <text evidence="2">Purine metabolism; IMP biosynthesis via de novo pathway; 5-formamido-1-(5-phospho-D-ribosyl)imidazole-4-carboxamide from 5-amino-1-(5-phospho-D-ribosyl)imidazole-4-carboxamide (10-formyl THF route): step 1/1.</text>
</comment>
<feature type="domain" description="MGS-like" evidence="10">
    <location>
        <begin position="1"/>
        <end position="141"/>
    </location>
</feature>
<dbReference type="SMART" id="SM00851">
    <property type="entry name" value="MGS"/>
    <property type="match status" value="1"/>
</dbReference>
<sequence>MKWALLSVWDKTGIVDLARELARRKFQIISSGGTGRVLADAGIPYTDISSYTGFPEMMGGRVKTLHPKVHGGILGRRGIDDAVMAEHGIQPIDLVVVNLYPFETMSGRGLPLSELIEYIDIGGPALIRAAAKNHEHVAVVTDPADYGMVIEALQQGDISADQRLMLAKRAFARTAAYDAAISNRLSSEGRRFPETLTVQYRNGRVLRYGENPHQEAAIYGDAGIAAAEQLQGKEMSYNNYLDLNAAVGLLREFDECSAVIVKHNNPCGMAIGESLLEAYVTAREVDPVSAYGSIVALNREVTEEVAAEITKTFVEVVIAPSYTEEALREMQRKENMRVLLLPEPEERDEIRSIDGGVLVQRTPEFREHWQVVSERDPDARELRALRLAWRVCRHAKSNAIVFADDRSVIGIGAGQTSRVDAARIAISKARTPLAGTVVASDAFLPFPDTLEVAVEAGATALIQPGGSIRDKEVIAAADRHNAAMVFSGIRHFRH</sequence>
<dbReference type="Gene3D" id="3.40.50.1380">
    <property type="entry name" value="Methylglyoxal synthase-like domain"/>
    <property type="match status" value="1"/>
</dbReference>
<keyword evidence="7" id="KW-0511">Multifunctional enzyme</keyword>
<evidence type="ECO:0000256" key="6">
    <source>
        <dbReference type="ARBA" id="ARBA00022801"/>
    </source>
</evidence>
<dbReference type="NCBIfam" id="TIGR00355">
    <property type="entry name" value="purH"/>
    <property type="match status" value="1"/>
</dbReference>
<dbReference type="InterPro" id="IPR024051">
    <property type="entry name" value="AICAR_Tfase_dup_dom_sf"/>
</dbReference>
<accession>A0A0W8FIH7</accession>
<protein>
    <submittedName>
        <fullName evidence="11">Imp cyclohydrolase / phosphoribosylaminoimidazolecarboxamide formyltransferase</fullName>
        <ecNumber evidence="11">2.1.2.3</ecNumber>
        <ecNumber evidence="11">3.5.4.10</ecNumber>
    </submittedName>
</protein>
<evidence type="ECO:0000256" key="4">
    <source>
        <dbReference type="ARBA" id="ARBA00022679"/>
    </source>
</evidence>
<dbReference type="PANTHER" id="PTHR11692">
    <property type="entry name" value="BIFUNCTIONAL PURINE BIOSYNTHESIS PROTEIN PURH"/>
    <property type="match status" value="1"/>
</dbReference>
<dbReference type="NCBIfam" id="NF002049">
    <property type="entry name" value="PRK00881.1"/>
    <property type="match status" value="1"/>
</dbReference>
<dbReference type="PANTHER" id="PTHR11692:SF0">
    <property type="entry name" value="BIFUNCTIONAL PURINE BIOSYNTHESIS PROTEIN ATIC"/>
    <property type="match status" value="1"/>
</dbReference>
<dbReference type="UniPathway" id="UPA00074">
    <property type="reaction ID" value="UER00133"/>
</dbReference>
<dbReference type="GO" id="GO:0005829">
    <property type="term" value="C:cytosol"/>
    <property type="evidence" value="ECO:0007669"/>
    <property type="project" value="TreeGrafter"/>
</dbReference>
<keyword evidence="4 11" id="KW-0808">Transferase</keyword>
<evidence type="ECO:0000256" key="7">
    <source>
        <dbReference type="ARBA" id="ARBA00023268"/>
    </source>
</evidence>
<evidence type="ECO:0000256" key="3">
    <source>
        <dbReference type="ARBA" id="ARBA00007667"/>
    </source>
</evidence>
<proteinExistence type="inferred from homology"/>
<dbReference type="EC" id="3.5.4.10" evidence="11"/>
<dbReference type="InterPro" id="IPR036914">
    <property type="entry name" value="MGS-like_dom_sf"/>
</dbReference>
<evidence type="ECO:0000259" key="10">
    <source>
        <dbReference type="PROSITE" id="PS51855"/>
    </source>
</evidence>
<dbReference type="Gene3D" id="3.40.140.20">
    <property type="match status" value="2"/>
</dbReference>
<dbReference type="SMART" id="SM00798">
    <property type="entry name" value="AICARFT_IMPCHas"/>
    <property type="match status" value="1"/>
</dbReference>